<dbReference type="Gene3D" id="1.10.10.60">
    <property type="entry name" value="Homeodomain-like"/>
    <property type="match status" value="1"/>
</dbReference>
<dbReference type="InterPro" id="IPR002078">
    <property type="entry name" value="Sigma_54_int"/>
</dbReference>
<accession>A0A0G3G187</accession>
<organism evidence="7 8">
    <name type="scientific">Thioalkalivibrio versutus</name>
    <dbReference type="NCBI Taxonomy" id="106634"/>
    <lineage>
        <taxon>Bacteria</taxon>
        <taxon>Pseudomonadati</taxon>
        <taxon>Pseudomonadota</taxon>
        <taxon>Gammaproteobacteria</taxon>
        <taxon>Chromatiales</taxon>
        <taxon>Ectothiorhodospiraceae</taxon>
        <taxon>Thioalkalivibrio</taxon>
    </lineage>
</organism>
<dbReference type="SUPFAM" id="SSF52540">
    <property type="entry name" value="P-loop containing nucleoside triphosphate hydrolases"/>
    <property type="match status" value="1"/>
</dbReference>
<dbReference type="Pfam" id="PF02954">
    <property type="entry name" value="HTH_8"/>
    <property type="match status" value="1"/>
</dbReference>
<dbReference type="GO" id="GO:0043565">
    <property type="term" value="F:sequence-specific DNA binding"/>
    <property type="evidence" value="ECO:0007669"/>
    <property type="project" value="InterPro"/>
</dbReference>
<dbReference type="GO" id="GO:0005524">
    <property type="term" value="F:ATP binding"/>
    <property type="evidence" value="ECO:0007669"/>
    <property type="project" value="UniProtKB-KW"/>
</dbReference>
<protein>
    <submittedName>
        <fullName evidence="7">Fis family transcriptional regulator</fullName>
    </submittedName>
</protein>
<dbReference type="Proteomes" id="UP000064201">
    <property type="component" value="Chromosome"/>
</dbReference>
<dbReference type="Gene3D" id="1.10.8.60">
    <property type="match status" value="1"/>
</dbReference>
<evidence type="ECO:0000256" key="4">
    <source>
        <dbReference type="ARBA" id="ARBA00023125"/>
    </source>
</evidence>
<name>A0A0G3G187_9GAMM</name>
<evidence type="ECO:0000256" key="3">
    <source>
        <dbReference type="ARBA" id="ARBA00023015"/>
    </source>
</evidence>
<dbReference type="InterPro" id="IPR027417">
    <property type="entry name" value="P-loop_NTPase"/>
</dbReference>
<dbReference type="PRINTS" id="PR01590">
    <property type="entry name" value="HTHFIS"/>
</dbReference>
<dbReference type="FunFam" id="3.40.50.300:FF:000006">
    <property type="entry name" value="DNA-binding transcriptional regulator NtrC"/>
    <property type="match status" value="1"/>
</dbReference>
<reference evidence="7 8" key="1">
    <citation type="submission" date="2015-04" db="EMBL/GenBank/DDBJ databases">
        <title>Complete Sequence for the Genome of the Thioalkalivibrio versutus D301.</title>
        <authorList>
            <person name="Mu T."/>
            <person name="Zhou J."/>
            <person name="Xu X."/>
        </authorList>
    </citation>
    <scope>NUCLEOTIDE SEQUENCE [LARGE SCALE GENOMIC DNA]</scope>
    <source>
        <strain evidence="7 8">D301</strain>
    </source>
</reference>
<dbReference type="EMBL" id="CP011367">
    <property type="protein sequence ID" value="AKJ94980.1"/>
    <property type="molecule type" value="Genomic_DNA"/>
</dbReference>
<evidence type="ECO:0000313" key="8">
    <source>
        <dbReference type="Proteomes" id="UP000064201"/>
    </source>
</evidence>
<dbReference type="PROSITE" id="PS00688">
    <property type="entry name" value="SIGMA54_INTERACT_3"/>
    <property type="match status" value="1"/>
</dbReference>
<dbReference type="InterPro" id="IPR002197">
    <property type="entry name" value="HTH_Fis"/>
</dbReference>
<dbReference type="InterPro" id="IPR058031">
    <property type="entry name" value="AAA_lid_NorR"/>
</dbReference>
<dbReference type="GO" id="GO:0006355">
    <property type="term" value="P:regulation of DNA-templated transcription"/>
    <property type="evidence" value="ECO:0007669"/>
    <property type="project" value="InterPro"/>
</dbReference>
<dbReference type="SMART" id="SM00382">
    <property type="entry name" value="AAA"/>
    <property type="match status" value="1"/>
</dbReference>
<dbReference type="PANTHER" id="PTHR32071:SF21">
    <property type="entry name" value="TRANSCRIPTIONAL REGULATORY PROTEIN FLGR"/>
    <property type="match status" value="1"/>
</dbReference>
<dbReference type="SUPFAM" id="SSF46689">
    <property type="entry name" value="Homeodomain-like"/>
    <property type="match status" value="1"/>
</dbReference>
<dbReference type="RefSeq" id="WP_047251117.1">
    <property type="nucleotide sequence ID" value="NZ_CP011367.1"/>
</dbReference>
<dbReference type="SUPFAM" id="SSF52172">
    <property type="entry name" value="CheY-like"/>
    <property type="match status" value="1"/>
</dbReference>
<keyword evidence="5" id="KW-0804">Transcription</keyword>
<evidence type="ECO:0000256" key="1">
    <source>
        <dbReference type="ARBA" id="ARBA00022741"/>
    </source>
</evidence>
<gene>
    <name evidence="7" type="ORF">TVD_06240</name>
</gene>
<dbReference type="InterPro" id="IPR003593">
    <property type="entry name" value="AAA+_ATPase"/>
</dbReference>
<keyword evidence="1" id="KW-0547">Nucleotide-binding</keyword>
<keyword evidence="8" id="KW-1185">Reference proteome</keyword>
<evidence type="ECO:0000313" key="7">
    <source>
        <dbReference type="EMBL" id="AKJ94980.1"/>
    </source>
</evidence>
<evidence type="ECO:0000259" key="6">
    <source>
        <dbReference type="PROSITE" id="PS50045"/>
    </source>
</evidence>
<dbReference type="InterPro" id="IPR025943">
    <property type="entry name" value="Sigma_54_int_dom_ATP-bd_2"/>
</dbReference>
<dbReference type="InterPro" id="IPR025944">
    <property type="entry name" value="Sigma_54_int_dom_CS"/>
</dbReference>
<feature type="domain" description="Sigma-54 factor interaction" evidence="6">
    <location>
        <begin position="123"/>
        <end position="349"/>
    </location>
</feature>
<evidence type="ECO:0000256" key="2">
    <source>
        <dbReference type="ARBA" id="ARBA00022840"/>
    </source>
</evidence>
<dbReference type="PROSITE" id="PS50045">
    <property type="entry name" value="SIGMA54_INTERACT_4"/>
    <property type="match status" value="1"/>
</dbReference>
<dbReference type="CDD" id="cd00009">
    <property type="entry name" value="AAA"/>
    <property type="match status" value="1"/>
</dbReference>
<dbReference type="PATRIC" id="fig|106634.4.peg.1276"/>
<keyword evidence="4" id="KW-0238">DNA-binding</keyword>
<dbReference type="InterPro" id="IPR011006">
    <property type="entry name" value="CheY-like_superfamily"/>
</dbReference>
<evidence type="ECO:0000256" key="5">
    <source>
        <dbReference type="ARBA" id="ARBA00023163"/>
    </source>
</evidence>
<dbReference type="PROSITE" id="PS00675">
    <property type="entry name" value="SIGMA54_INTERACT_1"/>
    <property type="match status" value="1"/>
</dbReference>
<sequence>MSRATILLVDAEPELREAVVQVLATIPRVRLQTCTADALVQCLEVSAPAVILLAHPADVSRDALSQATAALAAVSRDASQDQELAAMRHGLEAHFALPRMADELAGWLRPRVRPEPSLEVPALVTRSPVMRGIDRFVTRIAGSTATVFVTGESGVGKEVLARQLHARSPRRRGPFEAINCAALPEAMLEAMLFGHAKGAFTGAVEARPGKFVRADGGTLLLDEVTEIPVHLQAKLLRALQEREVEPLGGRRPQRVDVRVIATSNRDLRAAVAEGHLREDLYYRLNVFPLCIPPLRERAEDIVPLAEALLRRLSGGQLQTLDDGARRRLREHDWPGNVRELANVMERAVTLHDNADPQVSAESVWLDADMVNPWSTGAGEVTPGAQSIPDDENPTPMLEQTLQTQESRVIMNVLRESGGRRKEAADRLGISPRTLRYKIARLREHGFAVPASG</sequence>
<proteinExistence type="predicted"/>
<dbReference type="Gene3D" id="3.40.50.300">
    <property type="entry name" value="P-loop containing nucleotide triphosphate hydrolases"/>
    <property type="match status" value="1"/>
</dbReference>
<keyword evidence="3" id="KW-0805">Transcription regulation</keyword>
<dbReference type="OrthoDB" id="9804019at2"/>
<dbReference type="Pfam" id="PF25601">
    <property type="entry name" value="AAA_lid_14"/>
    <property type="match status" value="1"/>
</dbReference>
<dbReference type="AlphaFoldDB" id="A0A0G3G187"/>
<keyword evidence="2" id="KW-0067">ATP-binding</keyword>
<dbReference type="InterPro" id="IPR009057">
    <property type="entry name" value="Homeodomain-like_sf"/>
</dbReference>
<dbReference type="PANTHER" id="PTHR32071">
    <property type="entry name" value="TRANSCRIPTIONAL REGULATORY PROTEIN"/>
    <property type="match status" value="1"/>
</dbReference>
<dbReference type="Pfam" id="PF00158">
    <property type="entry name" value="Sigma54_activat"/>
    <property type="match status" value="1"/>
</dbReference>
<dbReference type="STRING" id="106634.TVD_06240"/>
<dbReference type="KEGG" id="tvr:TVD_06240"/>
<dbReference type="PROSITE" id="PS00676">
    <property type="entry name" value="SIGMA54_INTERACT_2"/>
    <property type="match status" value="1"/>
</dbReference>
<dbReference type="InterPro" id="IPR025662">
    <property type="entry name" value="Sigma_54_int_dom_ATP-bd_1"/>
</dbReference>